<evidence type="ECO:0000313" key="2">
    <source>
        <dbReference type="EMBL" id="PAE90654.1"/>
    </source>
</evidence>
<proteinExistence type="predicted"/>
<sequence length="137" mass="15811">MGGQLALEMITKELIKRKAEWDRLEKQHLFCGWAALISGCTFVILLNEPQTGRTVFPKALLASPLSTTLLVVLFLSLIGLVYLSKKAAKKEKEFEALRNEFIERSEEFWPAERSAAEKEAYLKEMQTRYSINLFYFE</sequence>
<comment type="caution">
    <text evidence="2">The sequence shown here is derived from an EMBL/GenBank/DDBJ whole genome shotgun (WGS) entry which is preliminary data.</text>
</comment>
<dbReference type="InterPro" id="IPR020210">
    <property type="entry name" value="Uncharacterised_YpbF_TM"/>
</dbReference>
<keyword evidence="1" id="KW-0472">Membrane</keyword>
<dbReference type="Proteomes" id="UP000216207">
    <property type="component" value="Unassembled WGS sequence"/>
</dbReference>
<accession>A0A268P4G2</accession>
<gene>
    <name evidence="2" type="ORF">CHH72_01885</name>
</gene>
<dbReference type="RefSeq" id="WP_011246692.1">
    <property type="nucleotide sequence ID" value="NZ_BOQQ01000005.1"/>
</dbReference>
<keyword evidence="1" id="KW-1133">Transmembrane helix</keyword>
<name>A0A268P4G2_SHOCL</name>
<reference evidence="2 3" key="1">
    <citation type="submission" date="2017-07" db="EMBL/GenBank/DDBJ databases">
        <title>Isolation and whole genome analysis of endospore-forming bacteria from heroin.</title>
        <authorList>
            <person name="Kalinowski J."/>
            <person name="Ahrens B."/>
            <person name="Al-Dilaimi A."/>
            <person name="Winkler A."/>
            <person name="Wibberg D."/>
            <person name="Schleenbecker U."/>
            <person name="Ruckert C."/>
            <person name="Wolfel R."/>
            <person name="Grass G."/>
        </authorList>
    </citation>
    <scope>NUCLEOTIDE SEQUENCE [LARGE SCALE GENOMIC DNA]</scope>
    <source>
        <strain evidence="2 3">7539</strain>
    </source>
</reference>
<organism evidence="2 3">
    <name type="scientific">Shouchella clausii</name>
    <name type="common">Alkalihalobacillus clausii</name>
    <dbReference type="NCBI Taxonomy" id="79880"/>
    <lineage>
        <taxon>Bacteria</taxon>
        <taxon>Bacillati</taxon>
        <taxon>Bacillota</taxon>
        <taxon>Bacilli</taxon>
        <taxon>Bacillales</taxon>
        <taxon>Bacillaceae</taxon>
        <taxon>Shouchella</taxon>
    </lineage>
</organism>
<keyword evidence="1" id="KW-0812">Transmembrane</keyword>
<evidence type="ECO:0000256" key="1">
    <source>
        <dbReference type="SAM" id="Phobius"/>
    </source>
</evidence>
<dbReference type="EMBL" id="NPCC01000004">
    <property type="protein sequence ID" value="PAE90654.1"/>
    <property type="molecule type" value="Genomic_DNA"/>
</dbReference>
<feature type="transmembrane region" description="Helical" evidence="1">
    <location>
        <begin position="28"/>
        <end position="47"/>
    </location>
</feature>
<dbReference type="Pfam" id="PF10864">
    <property type="entry name" value="DUF2663"/>
    <property type="match status" value="1"/>
</dbReference>
<evidence type="ECO:0000313" key="3">
    <source>
        <dbReference type="Proteomes" id="UP000216207"/>
    </source>
</evidence>
<protein>
    <submittedName>
        <fullName evidence="2">DUF2663 domain-containing protein</fullName>
    </submittedName>
</protein>
<feature type="transmembrane region" description="Helical" evidence="1">
    <location>
        <begin position="59"/>
        <end position="83"/>
    </location>
</feature>
<dbReference type="AlphaFoldDB" id="A0A268P4G2"/>